<evidence type="ECO:0000313" key="3">
    <source>
        <dbReference type="Proteomes" id="UP000469159"/>
    </source>
</evidence>
<protein>
    <recommendedName>
        <fullName evidence="4">DUF885 domain-containing protein</fullName>
    </recommendedName>
</protein>
<keyword evidence="3" id="KW-1185">Reference proteome</keyword>
<reference evidence="2 3" key="1">
    <citation type="submission" date="2019-12" db="EMBL/GenBank/DDBJ databases">
        <title>Genomic-based taxomic classification of the family Erythrobacteraceae.</title>
        <authorList>
            <person name="Xu L."/>
        </authorList>
    </citation>
    <scope>NUCLEOTIDE SEQUENCE [LARGE SCALE GENOMIC DNA]</scope>
    <source>
        <strain evidence="2 3">MCCC 1K02066</strain>
    </source>
</reference>
<sequence>MAPLLLALLSLPLHASPSKPSDVDSVARAYIELALGAYLLNGGDGDVATPRQEELARAKAAKRSAAQIAQEAAALVEALDALPAPPDRLTQMRHRSLRARLVSLEHGQRPADANTSDVADDVRLRFGFTADFPALSDYDAALARLDAAMPGPGTLPERIAALRATAAVTPERIEPVFRAAVAECRRRTAPHLDLAEESVDIRFVPDDLTPAQAEYVGGGKSIVSISTVIPTDVDRLLQHACHEVYPGHHAHMLALDRELYRLRGWPEYGAAMAADPVIPAAEAIAEYGVGLAFPVDERIAFQRDVLYPLAGLTMRNEEQWRAYLSARPEVLGATATVARDFLSGAIDEETAVTLLMRYRLQSREAARQTAKMIGAFGSYLIASDFGWFAVDRALRDKPREEQWRLLKQLQREPALLEDVVALGAGTPD</sequence>
<feature type="signal peptide" evidence="1">
    <location>
        <begin position="1"/>
        <end position="15"/>
    </location>
</feature>
<proteinExistence type="predicted"/>
<evidence type="ECO:0000256" key="1">
    <source>
        <dbReference type="SAM" id="SignalP"/>
    </source>
</evidence>
<dbReference type="EMBL" id="WTYK01000008">
    <property type="protein sequence ID" value="MXP42592.1"/>
    <property type="molecule type" value="Genomic_DNA"/>
</dbReference>
<dbReference type="RefSeq" id="WP_160747440.1">
    <property type="nucleotide sequence ID" value="NZ_WTYK01000008.1"/>
</dbReference>
<gene>
    <name evidence="2" type="ORF">GRI75_13180</name>
</gene>
<dbReference type="AlphaFoldDB" id="A0A6I4UUJ3"/>
<accession>A0A6I4UUJ3</accession>
<comment type="caution">
    <text evidence="2">The sequence shown here is derived from an EMBL/GenBank/DDBJ whole genome shotgun (WGS) entry which is preliminary data.</text>
</comment>
<evidence type="ECO:0008006" key="4">
    <source>
        <dbReference type="Google" id="ProtNLM"/>
    </source>
</evidence>
<dbReference type="Proteomes" id="UP000469159">
    <property type="component" value="Unassembled WGS sequence"/>
</dbReference>
<name>A0A6I4UUJ3_9SPHN</name>
<evidence type="ECO:0000313" key="2">
    <source>
        <dbReference type="EMBL" id="MXP42592.1"/>
    </source>
</evidence>
<keyword evidence="1" id="KW-0732">Signal</keyword>
<organism evidence="2 3">
    <name type="scientific">Croceibacterium soli</name>
    <dbReference type="NCBI Taxonomy" id="1739690"/>
    <lineage>
        <taxon>Bacteria</taxon>
        <taxon>Pseudomonadati</taxon>
        <taxon>Pseudomonadota</taxon>
        <taxon>Alphaproteobacteria</taxon>
        <taxon>Sphingomonadales</taxon>
        <taxon>Erythrobacteraceae</taxon>
        <taxon>Croceibacterium</taxon>
    </lineage>
</organism>
<dbReference type="OrthoDB" id="140419at2"/>
<feature type="chain" id="PRO_5026224239" description="DUF885 domain-containing protein" evidence="1">
    <location>
        <begin position="16"/>
        <end position="428"/>
    </location>
</feature>